<dbReference type="PANTHER" id="PTHR33122">
    <property type="entry name" value="LIPID BINDING PROTEIN-RELATED"/>
    <property type="match status" value="1"/>
</dbReference>
<dbReference type="Pfam" id="PF14368">
    <property type="entry name" value="LTP_2"/>
    <property type="match status" value="1"/>
</dbReference>
<gene>
    <name evidence="3" type="ORF">RND81_10G234200</name>
</gene>
<organism evidence="3 4">
    <name type="scientific">Saponaria officinalis</name>
    <name type="common">Common soapwort</name>
    <name type="synonym">Lychnis saponaria</name>
    <dbReference type="NCBI Taxonomy" id="3572"/>
    <lineage>
        <taxon>Eukaryota</taxon>
        <taxon>Viridiplantae</taxon>
        <taxon>Streptophyta</taxon>
        <taxon>Embryophyta</taxon>
        <taxon>Tracheophyta</taxon>
        <taxon>Spermatophyta</taxon>
        <taxon>Magnoliopsida</taxon>
        <taxon>eudicotyledons</taxon>
        <taxon>Gunneridae</taxon>
        <taxon>Pentapetalae</taxon>
        <taxon>Caryophyllales</taxon>
        <taxon>Caryophyllaceae</taxon>
        <taxon>Caryophylleae</taxon>
        <taxon>Saponaria</taxon>
    </lineage>
</organism>
<dbReference type="AlphaFoldDB" id="A0AAW1I7S9"/>
<evidence type="ECO:0000256" key="1">
    <source>
        <dbReference type="SAM" id="Phobius"/>
    </source>
</evidence>
<dbReference type="Gene3D" id="1.10.110.10">
    <property type="entry name" value="Plant lipid-transfer and hydrophobic proteins"/>
    <property type="match status" value="1"/>
</dbReference>
<evidence type="ECO:0000313" key="4">
    <source>
        <dbReference type="Proteomes" id="UP001443914"/>
    </source>
</evidence>
<reference evidence="3" key="1">
    <citation type="submission" date="2024-03" db="EMBL/GenBank/DDBJ databases">
        <title>WGS assembly of Saponaria officinalis var. Norfolk2.</title>
        <authorList>
            <person name="Jenkins J."/>
            <person name="Shu S."/>
            <person name="Grimwood J."/>
            <person name="Barry K."/>
            <person name="Goodstein D."/>
            <person name="Schmutz J."/>
            <person name="Leebens-Mack J."/>
            <person name="Osbourn A."/>
        </authorList>
    </citation>
    <scope>NUCLEOTIDE SEQUENCE [LARGE SCALE GENOMIC DNA]</scope>
    <source>
        <strain evidence="3">JIC</strain>
    </source>
</reference>
<protein>
    <recommendedName>
        <fullName evidence="2">Bifunctional inhibitor/plant lipid transfer protein/seed storage helical domain-containing protein</fullName>
    </recommendedName>
</protein>
<dbReference type="GO" id="GO:0009627">
    <property type="term" value="P:systemic acquired resistance"/>
    <property type="evidence" value="ECO:0007669"/>
    <property type="project" value="InterPro"/>
</dbReference>
<keyword evidence="1" id="KW-1133">Transmembrane helix</keyword>
<keyword evidence="4" id="KW-1185">Reference proteome</keyword>
<proteinExistence type="predicted"/>
<dbReference type="GO" id="GO:0005504">
    <property type="term" value="F:fatty acid binding"/>
    <property type="evidence" value="ECO:0007669"/>
    <property type="project" value="InterPro"/>
</dbReference>
<dbReference type="SUPFAM" id="SSF47699">
    <property type="entry name" value="Bifunctional inhibitor/lipid-transfer protein/seed storage 2S albumin"/>
    <property type="match status" value="1"/>
</dbReference>
<dbReference type="PANTHER" id="PTHR33122:SF60">
    <property type="entry name" value="LIPID-TRANSFER PROTEIN DIR1-RELATED"/>
    <property type="match status" value="1"/>
</dbReference>
<feature type="domain" description="Bifunctional inhibitor/plant lipid transfer protein/seed storage helical" evidence="2">
    <location>
        <begin position="26"/>
        <end position="104"/>
    </location>
</feature>
<dbReference type="InterPro" id="IPR016140">
    <property type="entry name" value="Bifunc_inhib/LTP/seed_store"/>
</dbReference>
<keyword evidence="1" id="KW-0812">Transmembrane</keyword>
<dbReference type="EMBL" id="JBDFQZ010000010">
    <property type="protein sequence ID" value="KAK9684809.1"/>
    <property type="molecule type" value="Genomic_DNA"/>
</dbReference>
<feature type="transmembrane region" description="Helical" evidence="1">
    <location>
        <begin position="7"/>
        <end position="26"/>
    </location>
</feature>
<name>A0AAW1I7S9_SAPOF</name>
<dbReference type="InterPro" id="IPR039265">
    <property type="entry name" value="DIR1-like"/>
</dbReference>
<dbReference type="InterPro" id="IPR036312">
    <property type="entry name" value="Bifun_inhib/LTP/seed_sf"/>
</dbReference>
<keyword evidence="1" id="KW-0472">Membrane</keyword>
<comment type="caution">
    <text evidence="3">The sequence shown here is derived from an EMBL/GenBank/DDBJ whole genome shotgun (WGS) entry which is preliminary data.</text>
</comment>
<accession>A0AAW1I7S9</accession>
<evidence type="ECO:0000313" key="3">
    <source>
        <dbReference type="EMBL" id="KAK9684809.1"/>
    </source>
</evidence>
<sequence>MEIKGNNVARLMIVINMLIIIGVLMMQEVNGQGPIICGQPAQKFEVCWAALKEPNPQPPTQECCNIIKSCDQKCLCSFVTSPILPLFGIDTKLFLAIFGKCGLPNCP</sequence>
<dbReference type="Proteomes" id="UP001443914">
    <property type="component" value="Unassembled WGS sequence"/>
</dbReference>
<evidence type="ECO:0000259" key="2">
    <source>
        <dbReference type="Pfam" id="PF14368"/>
    </source>
</evidence>